<feature type="coiled-coil region" evidence="1">
    <location>
        <begin position="190"/>
        <end position="227"/>
    </location>
</feature>
<dbReference type="Proteomes" id="UP000789901">
    <property type="component" value="Unassembled WGS sequence"/>
</dbReference>
<proteinExistence type="predicted"/>
<evidence type="ECO:0000256" key="1">
    <source>
        <dbReference type="SAM" id="Coils"/>
    </source>
</evidence>
<feature type="non-terminal residue" evidence="2">
    <location>
        <position position="1"/>
    </location>
</feature>
<keyword evidence="3" id="KW-1185">Reference proteome</keyword>
<keyword evidence="1" id="KW-0175">Coiled coil</keyword>
<sequence length="300" mass="35129">LVDLFLSHNTKVRIISTYIPSNDKELLQNTQEKVLAWVQQAKRKNMLIITIRDFNDNVTKKKSKNQMLLLSNLLKNNVLSSLDFFAIMDITWKRNQSASQINDIWISAEIIHEFIKPELWEAEEVTDSNHVIMKTTTTLHNALKKVNSICRFCKKPPTPLFYKECIMQINKELAYVKCETKYENPIVSAMSWYTKNKTKLEQQIDALRKALHKAKEVENQKEKREQIQSHIIRRKEKFTDNTKGIIKSVLKSKVALVMLNNLKQKDAIITDARRIKKEVEEHFSKWTNMNTSATPIWQKG</sequence>
<evidence type="ECO:0000313" key="2">
    <source>
        <dbReference type="EMBL" id="CAG8824983.1"/>
    </source>
</evidence>
<gene>
    <name evidence="2" type="ORF">GMARGA_LOCUS28725</name>
</gene>
<protein>
    <submittedName>
        <fullName evidence="2">30165_t:CDS:1</fullName>
    </submittedName>
</protein>
<comment type="caution">
    <text evidence="2">The sequence shown here is derived from an EMBL/GenBank/DDBJ whole genome shotgun (WGS) entry which is preliminary data.</text>
</comment>
<evidence type="ECO:0000313" key="3">
    <source>
        <dbReference type="Proteomes" id="UP000789901"/>
    </source>
</evidence>
<dbReference type="SUPFAM" id="SSF56219">
    <property type="entry name" value="DNase I-like"/>
    <property type="match status" value="1"/>
</dbReference>
<accession>A0ABN7WBS4</accession>
<organism evidence="2 3">
    <name type="scientific">Gigaspora margarita</name>
    <dbReference type="NCBI Taxonomy" id="4874"/>
    <lineage>
        <taxon>Eukaryota</taxon>
        <taxon>Fungi</taxon>
        <taxon>Fungi incertae sedis</taxon>
        <taxon>Mucoromycota</taxon>
        <taxon>Glomeromycotina</taxon>
        <taxon>Glomeromycetes</taxon>
        <taxon>Diversisporales</taxon>
        <taxon>Gigasporaceae</taxon>
        <taxon>Gigaspora</taxon>
    </lineage>
</organism>
<dbReference type="EMBL" id="CAJVQB010037214">
    <property type="protein sequence ID" value="CAG8824983.1"/>
    <property type="molecule type" value="Genomic_DNA"/>
</dbReference>
<dbReference type="InterPro" id="IPR036691">
    <property type="entry name" value="Endo/exonu/phosph_ase_sf"/>
</dbReference>
<reference evidence="2 3" key="1">
    <citation type="submission" date="2021-06" db="EMBL/GenBank/DDBJ databases">
        <authorList>
            <person name="Kallberg Y."/>
            <person name="Tangrot J."/>
            <person name="Rosling A."/>
        </authorList>
    </citation>
    <scope>NUCLEOTIDE SEQUENCE [LARGE SCALE GENOMIC DNA]</scope>
    <source>
        <strain evidence="2 3">120-4 pot B 10/14</strain>
    </source>
</reference>
<name>A0ABN7WBS4_GIGMA</name>